<name>A0A024QB66_9BACI</name>
<dbReference type="InterPro" id="IPR050624">
    <property type="entry name" value="HTH-type_Tx_Regulator"/>
</dbReference>
<dbReference type="PANTHER" id="PTHR43479:SF11">
    <property type="entry name" value="ACREF_ENVCD OPERON REPRESSOR-RELATED"/>
    <property type="match status" value="1"/>
</dbReference>
<dbReference type="EMBL" id="CCDP010000001">
    <property type="protein sequence ID" value="CDQ39191.1"/>
    <property type="molecule type" value="Genomic_DNA"/>
</dbReference>
<feature type="DNA-binding region" description="H-T-H motif" evidence="3">
    <location>
        <begin position="22"/>
        <end position="41"/>
    </location>
</feature>
<keyword evidence="1" id="KW-0678">Repressor</keyword>
<reference evidence="5 6" key="1">
    <citation type="submission" date="2014-03" db="EMBL/GenBank/DDBJ databases">
        <authorList>
            <person name="Urmite Genomes U."/>
        </authorList>
    </citation>
    <scope>NUCLEOTIDE SEQUENCE [LARGE SCALE GENOMIC DNA]</scope>
    <source>
        <strain evidence="5 6">Vm-5</strain>
    </source>
</reference>
<evidence type="ECO:0000256" key="1">
    <source>
        <dbReference type="ARBA" id="ARBA00022491"/>
    </source>
</evidence>
<dbReference type="OrthoDB" id="9814200at2"/>
<dbReference type="Pfam" id="PF17932">
    <property type="entry name" value="TetR_C_24"/>
    <property type="match status" value="1"/>
</dbReference>
<dbReference type="PROSITE" id="PS50977">
    <property type="entry name" value="HTH_TETR_2"/>
    <property type="match status" value="1"/>
</dbReference>
<dbReference type="STRING" id="1462526.BN990_01477"/>
<protein>
    <submittedName>
        <fullName evidence="5">HTH-type transcriptional repressor KstR2</fullName>
    </submittedName>
</protein>
<dbReference type="PANTHER" id="PTHR43479">
    <property type="entry name" value="ACREF/ENVCD OPERON REPRESSOR-RELATED"/>
    <property type="match status" value="1"/>
</dbReference>
<dbReference type="RefSeq" id="WP_021288936.1">
    <property type="nucleotide sequence ID" value="NZ_BNER01000003.1"/>
</dbReference>
<dbReference type="PRINTS" id="PR00455">
    <property type="entry name" value="HTHTETR"/>
</dbReference>
<organism evidence="5 6">
    <name type="scientific">Virgibacillus massiliensis</name>
    <dbReference type="NCBI Taxonomy" id="1462526"/>
    <lineage>
        <taxon>Bacteria</taxon>
        <taxon>Bacillati</taxon>
        <taxon>Bacillota</taxon>
        <taxon>Bacilli</taxon>
        <taxon>Bacillales</taxon>
        <taxon>Bacillaceae</taxon>
        <taxon>Virgibacillus</taxon>
    </lineage>
</organism>
<dbReference type="Gene3D" id="1.10.10.60">
    <property type="entry name" value="Homeodomain-like"/>
    <property type="match status" value="1"/>
</dbReference>
<dbReference type="GO" id="GO:0003677">
    <property type="term" value="F:DNA binding"/>
    <property type="evidence" value="ECO:0007669"/>
    <property type="project" value="UniProtKB-UniRule"/>
</dbReference>
<dbReference type="SUPFAM" id="SSF48498">
    <property type="entry name" value="Tetracyclin repressor-like, C-terminal domain"/>
    <property type="match status" value="1"/>
</dbReference>
<dbReference type="InterPro" id="IPR023772">
    <property type="entry name" value="DNA-bd_HTH_TetR-type_CS"/>
</dbReference>
<dbReference type="Proteomes" id="UP000028875">
    <property type="component" value="Unassembled WGS sequence"/>
</dbReference>
<gene>
    <name evidence="5" type="primary">kstR2_3</name>
    <name evidence="5" type="ORF">BN990_01477</name>
</gene>
<evidence type="ECO:0000259" key="4">
    <source>
        <dbReference type="PROSITE" id="PS50977"/>
    </source>
</evidence>
<keyword evidence="2 3" id="KW-0238">DNA-binding</keyword>
<dbReference type="AlphaFoldDB" id="A0A024QB66"/>
<sequence length="188" mass="21890">MKEKLIEQSILLFEKQGFNATSIQDIVKKLNVTKGTFYYYFTSKEQLLMEIHDDYITNLLDRQLKIISRSSLSQKEKLIEIIRLLIIDIQDHGSSARVFFRELRHLSEGNVAAIKKVRREFLENVKNVVQEGINQGEFTNTLRGDMVAFGVVGITNWSYNWFNPDGDVTPEELARIYYQMILHGILNE</sequence>
<evidence type="ECO:0000313" key="5">
    <source>
        <dbReference type="EMBL" id="CDQ39191.1"/>
    </source>
</evidence>
<dbReference type="PROSITE" id="PS01081">
    <property type="entry name" value="HTH_TETR_1"/>
    <property type="match status" value="1"/>
</dbReference>
<dbReference type="Pfam" id="PF00440">
    <property type="entry name" value="TetR_N"/>
    <property type="match status" value="1"/>
</dbReference>
<dbReference type="eggNOG" id="COG1309">
    <property type="taxonomic scope" value="Bacteria"/>
</dbReference>
<dbReference type="InterPro" id="IPR041490">
    <property type="entry name" value="KstR2_TetR_C"/>
</dbReference>
<reference evidence="6" key="2">
    <citation type="submission" date="2014-05" db="EMBL/GenBank/DDBJ databases">
        <title>Draft genome sequence of Virgibacillus massiliensis Vm-5.</title>
        <authorList>
            <person name="Khelaifia S."/>
            <person name="Croce O."/>
            <person name="Lagier J.C."/>
            <person name="Raoult D."/>
        </authorList>
    </citation>
    <scope>NUCLEOTIDE SEQUENCE [LARGE SCALE GENOMIC DNA]</scope>
    <source>
        <strain evidence="6">Vm-5</strain>
    </source>
</reference>
<dbReference type="Gene3D" id="1.10.357.10">
    <property type="entry name" value="Tetracycline Repressor, domain 2"/>
    <property type="match status" value="1"/>
</dbReference>
<evidence type="ECO:0000313" key="6">
    <source>
        <dbReference type="Proteomes" id="UP000028875"/>
    </source>
</evidence>
<evidence type="ECO:0000256" key="2">
    <source>
        <dbReference type="ARBA" id="ARBA00023125"/>
    </source>
</evidence>
<keyword evidence="6" id="KW-1185">Reference proteome</keyword>
<dbReference type="SUPFAM" id="SSF46689">
    <property type="entry name" value="Homeodomain-like"/>
    <property type="match status" value="1"/>
</dbReference>
<dbReference type="InterPro" id="IPR001647">
    <property type="entry name" value="HTH_TetR"/>
</dbReference>
<proteinExistence type="predicted"/>
<accession>A0A024QB66</accession>
<dbReference type="InterPro" id="IPR009057">
    <property type="entry name" value="Homeodomain-like_sf"/>
</dbReference>
<evidence type="ECO:0000256" key="3">
    <source>
        <dbReference type="PROSITE-ProRule" id="PRU00335"/>
    </source>
</evidence>
<feature type="domain" description="HTH tetR-type" evidence="4">
    <location>
        <begin position="1"/>
        <end position="59"/>
    </location>
</feature>
<comment type="caution">
    <text evidence="5">The sequence shown here is derived from an EMBL/GenBank/DDBJ whole genome shotgun (WGS) entry which is preliminary data.</text>
</comment>
<dbReference type="InterPro" id="IPR036271">
    <property type="entry name" value="Tet_transcr_reg_TetR-rel_C_sf"/>
</dbReference>